<comment type="caution">
    <text evidence="3">The sequence shown here is derived from an EMBL/GenBank/DDBJ whole genome shotgun (WGS) entry which is preliminary data.</text>
</comment>
<dbReference type="EMBL" id="JARPUR010000002">
    <property type="protein sequence ID" value="KAK4882911.1"/>
    <property type="molecule type" value="Genomic_DNA"/>
</dbReference>
<evidence type="ECO:0000259" key="2">
    <source>
        <dbReference type="PROSITE" id="PS50966"/>
    </source>
</evidence>
<reference evidence="4" key="1">
    <citation type="submission" date="2023-01" db="EMBL/GenBank/DDBJ databases">
        <title>Key to firefly adult light organ development and bioluminescence: homeobox transcription factors regulate luciferase expression and transportation to peroxisome.</title>
        <authorList>
            <person name="Fu X."/>
        </authorList>
    </citation>
    <scope>NUCLEOTIDE SEQUENCE [LARGE SCALE GENOMIC DNA]</scope>
</reference>
<dbReference type="PROSITE" id="PS50966">
    <property type="entry name" value="ZF_SWIM"/>
    <property type="match status" value="1"/>
</dbReference>
<organism evidence="3 4">
    <name type="scientific">Aquatica leii</name>
    <dbReference type="NCBI Taxonomy" id="1421715"/>
    <lineage>
        <taxon>Eukaryota</taxon>
        <taxon>Metazoa</taxon>
        <taxon>Ecdysozoa</taxon>
        <taxon>Arthropoda</taxon>
        <taxon>Hexapoda</taxon>
        <taxon>Insecta</taxon>
        <taxon>Pterygota</taxon>
        <taxon>Neoptera</taxon>
        <taxon>Endopterygota</taxon>
        <taxon>Coleoptera</taxon>
        <taxon>Polyphaga</taxon>
        <taxon>Elateriformia</taxon>
        <taxon>Elateroidea</taxon>
        <taxon>Lampyridae</taxon>
        <taxon>Luciolinae</taxon>
        <taxon>Aquatica</taxon>
    </lineage>
</organism>
<protein>
    <recommendedName>
        <fullName evidence="2">SWIM-type domain-containing protein</fullName>
    </recommendedName>
</protein>
<gene>
    <name evidence="3" type="ORF">RN001_006230</name>
</gene>
<evidence type="ECO:0000313" key="3">
    <source>
        <dbReference type="EMBL" id="KAK4882911.1"/>
    </source>
</evidence>
<evidence type="ECO:0000256" key="1">
    <source>
        <dbReference type="PROSITE-ProRule" id="PRU00325"/>
    </source>
</evidence>
<keyword evidence="4" id="KW-1185">Reference proteome</keyword>
<accession>A0AAN7PIA0</accession>
<dbReference type="Proteomes" id="UP001353858">
    <property type="component" value="Unassembled WGS sequence"/>
</dbReference>
<dbReference type="AlphaFoldDB" id="A0AAN7PIA0"/>
<evidence type="ECO:0000313" key="4">
    <source>
        <dbReference type="Proteomes" id="UP001353858"/>
    </source>
</evidence>
<keyword evidence="1" id="KW-0863">Zinc-finger</keyword>
<dbReference type="InterPro" id="IPR007527">
    <property type="entry name" value="Znf_SWIM"/>
</dbReference>
<proteinExistence type="predicted"/>
<keyword evidence="1" id="KW-0862">Zinc</keyword>
<keyword evidence="1" id="KW-0479">Metal-binding</keyword>
<name>A0AAN7PIA0_9COLE</name>
<sequence length="123" mass="13799">MRGEVQASMKNRLYKVEICLKDDTIESCACTCPRGCDICHHMVALAFYGHYNVSITDKACSWLKKKGKEASVTAETCFASSSKSASRVNEVDFLHHFLKHLLVHITWAGLNKYSGEKQMKGPQ</sequence>
<dbReference type="GO" id="GO:0008270">
    <property type="term" value="F:zinc ion binding"/>
    <property type="evidence" value="ECO:0007669"/>
    <property type="project" value="UniProtKB-KW"/>
</dbReference>
<feature type="domain" description="SWIM-type" evidence="2">
    <location>
        <begin position="14"/>
        <end position="50"/>
    </location>
</feature>